<organism evidence="1 2">
    <name type="scientific">Citrus unshiu</name>
    <name type="common">Satsuma mandarin</name>
    <name type="synonym">Citrus nobilis var. unshiu</name>
    <dbReference type="NCBI Taxonomy" id="55188"/>
    <lineage>
        <taxon>Eukaryota</taxon>
        <taxon>Viridiplantae</taxon>
        <taxon>Streptophyta</taxon>
        <taxon>Embryophyta</taxon>
        <taxon>Tracheophyta</taxon>
        <taxon>Spermatophyta</taxon>
        <taxon>Magnoliopsida</taxon>
        <taxon>eudicotyledons</taxon>
        <taxon>Gunneridae</taxon>
        <taxon>Pentapetalae</taxon>
        <taxon>rosids</taxon>
        <taxon>malvids</taxon>
        <taxon>Sapindales</taxon>
        <taxon>Rutaceae</taxon>
        <taxon>Aurantioideae</taxon>
        <taxon>Citrus</taxon>
    </lineage>
</organism>
<gene>
    <name evidence="1" type="ORF">CUMW_181470</name>
</gene>
<accession>A0A2H5Q077</accession>
<protein>
    <submittedName>
        <fullName evidence="1">Uncharacterized protein</fullName>
    </submittedName>
</protein>
<proteinExistence type="predicted"/>
<evidence type="ECO:0000313" key="2">
    <source>
        <dbReference type="Proteomes" id="UP000236630"/>
    </source>
</evidence>
<comment type="caution">
    <text evidence="1">The sequence shown here is derived from an EMBL/GenBank/DDBJ whole genome shotgun (WGS) entry which is preliminary data.</text>
</comment>
<dbReference type="AlphaFoldDB" id="A0A2H5Q077"/>
<keyword evidence="2" id="KW-1185">Reference proteome</keyword>
<evidence type="ECO:0000313" key="1">
    <source>
        <dbReference type="EMBL" id="GAY57705.1"/>
    </source>
</evidence>
<name>A0A2H5Q077_CITUN</name>
<sequence>MAIGLKTVCTLRIAPHHQSTFIRIFSNEIVTPHQSMPHHRSMPRHRSVYLNSVVNSNVDNTVHMNSTVYVNNDIFPFMLLLRFSTVLSSKVISVLPFDFSFILK</sequence>
<reference evidence="1 2" key="1">
    <citation type="journal article" date="2017" name="Front. Genet.">
        <title>Draft sequencing of the heterozygous diploid genome of Satsuma (Citrus unshiu Marc.) using a hybrid assembly approach.</title>
        <authorList>
            <person name="Shimizu T."/>
            <person name="Tanizawa Y."/>
            <person name="Mochizuki T."/>
            <person name="Nagasaki H."/>
            <person name="Yoshioka T."/>
            <person name="Toyoda A."/>
            <person name="Fujiyama A."/>
            <person name="Kaminuma E."/>
            <person name="Nakamura Y."/>
        </authorList>
    </citation>
    <scope>NUCLEOTIDE SEQUENCE [LARGE SCALE GENOMIC DNA]</scope>
    <source>
        <strain evidence="2">cv. Miyagawa wase</strain>
    </source>
</reference>
<dbReference type="Proteomes" id="UP000236630">
    <property type="component" value="Unassembled WGS sequence"/>
</dbReference>
<dbReference type="EMBL" id="BDQV01000167">
    <property type="protein sequence ID" value="GAY57705.1"/>
    <property type="molecule type" value="Genomic_DNA"/>
</dbReference>